<dbReference type="AlphaFoldDB" id="A0ABD5QNL0"/>
<protein>
    <submittedName>
        <fullName evidence="3">Tyrosine-type recombinase/integrase</fullName>
    </submittedName>
</protein>
<accession>A0ABD5QNL0</accession>
<dbReference type="InterPro" id="IPR011010">
    <property type="entry name" value="DNA_brk_join_enz"/>
</dbReference>
<dbReference type="PANTHER" id="PTHR30349">
    <property type="entry name" value="PHAGE INTEGRASE-RELATED"/>
    <property type="match status" value="1"/>
</dbReference>
<gene>
    <name evidence="3" type="ORF">ACFPJA_03180</name>
</gene>
<evidence type="ECO:0000256" key="1">
    <source>
        <dbReference type="ARBA" id="ARBA00023172"/>
    </source>
</evidence>
<dbReference type="Pfam" id="PF00589">
    <property type="entry name" value="Phage_integrase"/>
    <property type="match status" value="1"/>
</dbReference>
<name>A0ABD5QNL0_9EURY</name>
<proteinExistence type="predicted"/>
<reference evidence="3 4" key="1">
    <citation type="journal article" date="2019" name="Int. J. Syst. Evol. Microbiol.">
        <title>The Global Catalogue of Microorganisms (GCM) 10K type strain sequencing project: providing services to taxonomists for standard genome sequencing and annotation.</title>
        <authorList>
            <consortium name="The Broad Institute Genomics Platform"/>
            <consortium name="The Broad Institute Genome Sequencing Center for Infectious Disease"/>
            <person name="Wu L."/>
            <person name="Ma J."/>
        </authorList>
    </citation>
    <scope>NUCLEOTIDE SEQUENCE [LARGE SCALE GENOMIC DNA]</scope>
    <source>
        <strain evidence="3 4">CGMCC 1.16026</strain>
    </source>
</reference>
<organism evidence="3 4">
    <name type="scientific">Halorubrum glutamatedens</name>
    <dbReference type="NCBI Taxonomy" id="2707018"/>
    <lineage>
        <taxon>Archaea</taxon>
        <taxon>Methanobacteriati</taxon>
        <taxon>Methanobacteriota</taxon>
        <taxon>Stenosarchaea group</taxon>
        <taxon>Halobacteria</taxon>
        <taxon>Halobacteriales</taxon>
        <taxon>Haloferacaceae</taxon>
        <taxon>Halorubrum</taxon>
    </lineage>
</organism>
<dbReference type="GO" id="GO:0006310">
    <property type="term" value="P:DNA recombination"/>
    <property type="evidence" value="ECO:0007669"/>
    <property type="project" value="UniProtKB-KW"/>
</dbReference>
<dbReference type="InterPro" id="IPR013762">
    <property type="entry name" value="Integrase-like_cat_sf"/>
</dbReference>
<evidence type="ECO:0000259" key="2">
    <source>
        <dbReference type="PROSITE" id="PS51898"/>
    </source>
</evidence>
<dbReference type="InterPro" id="IPR050090">
    <property type="entry name" value="Tyrosine_recombinase_XerCD"/>
</dbReference>
<sequence length="413" mass="47239">MSTTQYVDVERTLENVEDELNPANANAIQDFINHCAAEGISDVQQQRHALSLKTLIKKFAPEGFQLRGATKSELKQILAGVNRSEYADATKNKFKSGIKKFYRVENGGEQPEKTKFFNVGKNVTPVSREDLFTEDDREQLFRSFSSIRDRAFTMVLYESAARPGELLSRNIADFTSNAKGDFIYLEGSKGTPDRTNQLIRSGRAVREWLAQHPYGGELGNIEDPSAPLWVKSEQQECLHCGEIPHHHDDATCDYEPDLRDRMNYNSYLRRFKAACEKADIPENKRRPYNLRHTRLTEVATFMGYEQLNKFAGWVPGSNRAKVYVHLNNDDVNQAIRDQYGLDTEEDDQSDMTCPFCDATNQQGHSECRRCGRPLDIEQQAKQEQKHSIIERLSELEEKGVLDKLEQLDTELTT</sequence>
<dbReference type="EMBL" id="JBHSKV010000003">
    <property type="protein sequence ID" value="MFC5133732.1"/>
    <property type="molecule type" value="Genomic_DNA"/>
</dbReference>
<dbReference type="SUPFAM" id="SSF56349">
    <property type="entry name" value="DNA breaking-rejoining enzymes"/>
    <property type="match status" value="1"/>
</dbReference>
<evidence type="ECO:0000313" key="3">
    <source>
        <dbReference type="EMBL" id="MFC5133732.1"/>
    </source>
</evidence>
<evidence type="ECO:0000313" key="4">
    <source>
        <dbReference type="Proteomes" id="UP001596145"/>
    </source>
</evidence>
<keyword evidence="4" id="KW-1185">Reference proteome</keyword>
<dbReference type="Gene3D" id="1.10.443.10">
    <property type="entry name" value="Intergrase catalytic core"/>
    <property type="match status" value="1"/>
</dbReference>
<keyword evidence="1" id="KW-0233">DNA recombination</keyword>
<dbReference type="PANTHER" id="PTHR30349:SF87">
    <property type="entry name" value="TRANSPOSASE A"/>
    <property type="match status" value="1"/>
</dbReference>
<dbReference type="PROSITE" id="PS51898">
    <property type="entry name" value="TYR_RECOMBINASE"/>
    <property type="match status" value="1"/>
</dbReference>
<comment type="caution">
    <text evidence="3">The sequence shown here is derived from an EMBL/GenBank/DDBJ whole genome shotgun (WGS) entry which is preliminary data.</text>
</comment>
<dbReference type="InterPro" id="IPR002104">
    <property type="entry name" value="Integrase_catalytic"/>
</dbReference>
<dbReference type="RefSeq" id="WP_122106820.1">
    <property type="nucleotide sequence ID" value="NZ_JBHSKV010000003.1"/>
</dbReference>
<dbReference type="Proteomes" id="UP001596145">
    <property type="component" value="Unassembled WGS sequence"/>
</dbReference>
<feature type="domain" description="Tyr recombinase" evidence="2">
    <location>
        <begin position="127"/>
        <end position="336"/>
    </location>
</feature>